<reference evidence="2" key="1">
    <citation type="journal article" date="2019" name="Int. J. Syst. Evol. Microbiol.">
        <title>The Global Catalogue of Microorganisms (GCM) 10K type strain sequencing project: providing services to taxonomists for standard genome sequencing and annotation.</title>
        <authorList>
            <consortium name="The Broad Institute Genomics Platform"/>
            <consortium name="The Broad Institute Genome Sequencing Center for Infectious Disease"/>
            <person name="Wu L."/>
            <person name="Ma J."/>
        </authorList>
    </citation>
    <scope>NUCLEOTIDE SEQUENCE [LARGE SCALE GENOMIC DNA]</scope>
    <source>
        <strain evidence="2">JCM 17804</strain>
    </source>
</reference>
<accession>A0ABP8HC57</accession>
<proteinExistence type="predicted"/>
<dbReference type="RefSeq" id="WP_345536930.1">
    <property type="nucleotide sequence ID" value="NZ_BAABGJ010000011.1"/>
</dbReference>
<comment type="caution">
    <text evidence="1">The sequence shown here is derived from an EMBL/GenBank/DDBJ whole genome shotgun (WGS) entry which is preliminary data.</text>
</comment>
<protein>
    <submittedName>
        <fullName evidence="1">Uncharacterized protein</fullName>
    </submittedName>
</protein>
<organism evidence="1 2">
    <name type="scientific">Variovorax defluvii</name>
    <dbReference type="NCBI Taxonomy" id="913761"/>
    <lineage>
        <taxon>Bacteria</taxon>
        <taxon>Pseudomonadati</taxon>
        <taxon>Pseudomonadota</taxon>
        <taxon>Betaproteobacteria</taxon>
        <taxon>Burkholderiales</taxon>
        <taxon>Comamonadaceae</taxon>
        <taxon>Variovorax</taxon>
    </lineage>
</organism>
<evidence type="ECO:0000313" key="2">
    <source>
        <dbReference type="Proteomes" id="UP001500975"/>
    </source>
</evidence>
<sequence length="79" mass="9218">MPEPTTTPAKLEDSELQSLAVEWRIRAMQGDKLAHRMAQALEAEQRRRIRDTGLQPLPPARSSAASPWWKFWRRRRAHS</sequence>
<evidence type="ECO:0000313" key="1">
    <source>
        <dbReference type="EMBL" id="GAA4337112.1"/>
    </source>
</evidence>
<keyword evidence="2" id="KW-1185">Reference proteome</keyword>
<gene>
    <name evidence="1" type="ORF">GCM10023165_14950</name>
</gene>
<name>A0ABP8HC57_9BURK</name>
<dbReference type="Proteomes" id="UP001500975">
    <property type="component" value="Unassembled WGS sequence"/>
</dbReference>
<dbReference type="EMBL" id="BAABGJ010000011">
    <property type="protein sequence ID" value="GAA4337112.1"/>
    <property type="molecule type" value="Genomic_DNA"/>
</dbReference>